<reference evidence="4" key="2">
    <citation type="submission" date="2013-04" db="EMBL/GenBank/DDBJ databases">
        <title>Genomic mechanisms accounting for the adaptation to parasitism in nematode-trapping fungi.</title>
        <authorList>
            <person name="Ahren D.G."/>
        </authorList>
    </citation>
    <scope>NUCLEOTIDE SEQUENCE [LARGE SCALE GENOMIC DNA]</scope>
    <source>
        <strain evidence="4">CBS 200.50</strain>
    </source>
</reference>
<organism evidence="3 4">
    <name type="scientific">Dactylellina haptotyla (strain CBS 200.50)</name>
    <name type="common">Nematode-trapping fungus</name>
    <name type="synonym">Monacrosporium haptotylum</name>
    <dbReference type="NCBI Taxonomy" id="1284197"/>
    <lineage>
        <taxon>Eukaryota</taxon>
        <taxon>Fungi</taxon>
        <taxon>Dikarya</taxon>
        <taxon>Ascomycota</taxon>
        <taxon>Pezizomycotina</taxon>
        <taxon>Orbiliomycetes</taxon>
        <taxon>Orbiliales</taxon>
        <taxon>Orbiliaceae</taxon>
        <taxon>Dactylellina</taxon>
    </lineage>
</organism>
<protein>
    <submittedName>
        <fullName evidence="3">Uncharacterized protein</fullName>
    </submittedName>
</protein>
<dbReference type="EMBL" id="AQGS01000985">
    <property type="protein sequence ID" value="EPS36051.1"/>
    <property type="molecule type" value="Genomic_DNA"/>
</dbReference>
<evidence type="ECO:0000313" key="3">
    <source>
        <dbReference type="EMBL" id="EPS36051.1"/>
    </source>
</evidence>
<feature type="compositionally biased region" description="Low complexity" evidence="1">
    <location>
        <begin position="343"/>
        <end position="353"/>
    </location>
</feature>
<evidence type="ECO:0000256" key="1">
    <source>
        <dbReference type="SAM" id="MobiDB-lite"/>
    </source>
</evidence>
<dbReference type="HOGENOM" id="CLU_377671_0_0_1"/>
<evidence type="ECO:0000313" key="4">
    <source>
        <dbReference type="Proteomes" id="UP000015100"/>
    </source>
</evidence>
<sequence>MYEPELRFERESSREEKRHEAMRIALTYSLLNITTIVMIHLLIAPILSPHEFNTVISSKDGIAVFKAFCAIWALITAFYNFMLGWCGYRWLIKKWKREMENTVGHWNRYRNPKSESAAGGGDEEMPKVPSPQEHLEPALGSKAWFANNNPYTAARRTHSGTFAAVRRGKRFSYPVEHYRTYIEPEPILEETGECEVDPEIEIWHDAFEEKDRNISDARIETVDGRFRVGVNYADAYPFPKDEIEGGGSSTTTWSNSATSARELARKRRSDKDAKKENPNPEVGNHRTEEFACSSPTCGKAKFEGIGSELSSIHSSNKGSSSSRPCDGQGKHSQKPTDQENQVSSGEGSSNISSEHVEMSKELKSTTESSESEELSEERGRPKSTANSQPERNQSPQDSFNARSRAVKDIMTYGSYHDQQAATHYMNQAIWSEIGEHMERQALRIQEPPRPEKTIMQAKLQSQQSSRRWWDLKGEKKAQKEFKMVDFKDKEPDFEKKNSSLDGRRRYLIVAIGFTTILMTLLPPFLAIGGEIIAHDFQFQHACDRVRWDIRLDSSGLHPEQNNIYNRATFKDRRGKGYEKEFMMNLEGMSTYGNGLDFSLVNQRRGYVFYLSDRDLANQPDGGESVKFPYPVVVAYDMLKHTYYAHDDIWKDLNDESFFDNGAFMNGTMGIFPSEGIWLEKKEKDGYCGQPKRVLKNGYDQRIIWTVVDSRTDCTVLRVCASGKATRRQVVIATGMILLRLTMSATCCSKGSGDAEPVGT</sequence>
<keyword evidence="4" id="KW-1185">Reference proteome</keyword>
<name>S8A4K4_DACHA</name>
<feature type="transmembrane region" description="Helical" evidence="2">
    <location>
        <begin position="21"/>
        <end position="43"/>
    </location>
</feature>
<feature type="compositionally biased region" description="Low complexity" evidence="1">
    <location>
        <begin position="310"/>
        <end position="322"/>
    </location>
</feature>
<feature type="compositionally biased region" description="Basic and acidic residues" evidence="1">
    <location>
        <begin position="269"/>
        <end position="289"/>
    </location>
</feature>
<dbReference type="OrthoDB" id="5411139at2759"/>
<evidence type="ECO:0000256" key="2">
    <source>
        <dbReference type="SAM" id="Phobius"/>
    </source>
</evidence>
<dbReference type="OMA" id="WFANNNP"/>
<feature type="region of interest" description="Disordered" evidence="1">
    <location>
        <begin position="309"/>
        <end position="400"/>
    </location>
</feature>
<dbReference type="Proteomes" id="UP000015100">
    <property type="component" value="Unassembled WGS sequence"/>
</dbReference>
<feature type="compositionally biased region" description="Polar residues" evidence="1">
    <location>
        <begin position="383"/>
        <end position="400"/>
    </location>
</feature>
<feature type="transmembrane region" description="Helical" evidence="2">
    <location>
        <begin position="506"/>
        <end position="527"/>
    </location>
</feature>
<proteinExistence type="predicted"/>
<feature type="transmembrane region" description="Helical" evidence="2">
    <location>
        <begin position="63"/>
        <end position="88"/>
    </location>
</feature>
<keyword evidence="2" id="KW-0812">Transmembrane</keyword>
<keyword evidence="2" id="KW-0472">Membrane</keyword>
<keyword evidence="2" id="KW-1133">Transmembrane helix</keyword>
<comment type="caution">
    <text evidence="3">The sequence shown here is derived from an EMBL/GenBank/DDBJ whole genome shotgun (WGS) entry which is preliminary data.</text>
</comment>
<reference evidence="3 4" key="1">
    <citation type="journal article" date="2013" name="PLoS Genet.">
        <title>Genomic mechanisms accounting for the adaptation to parasitism in nematode-trapping fungi.</title>
        <authorList>
            <person name="Meerupati T."/>
            <person name="Andersson K.M."/>
            <person name="Friman E."/>
            <person name="Kumar D."/>
            <person name="Tunlid A."/>
            <person name="Ahren D."/>
        </authorList>
    </citation>
    <scope>NUCLEOTIDE SEQUENCE [LARGE SCALE GENOMIC DNA]</scope>
    <source>
        <strain evidence="3 4">CBS 200.50</strain>
    </source>
</reference>
<feature type="region of interest" description="Disordered" evidence="1">
    <location>
        <begin position="237"/>
        <end position="295"/>
    </location>
</feature>
<accession>S8A4K4</accession>
<gene>
    <name evidence="3" type="ORF">H072_10419</name>
</gene>
<feature type="compositionally biased region" description="Low complexity" evidence="1">
    <location>
        <begin position="249"/>
        <end position="259"/>
    </location>
</feature>
<feature type="compositionally biased region" description="Basic and acidic residues" evidence="1">
    <location>
        <begin position="354"/>
        <end position="364"/>
    </location>
</feature>
<feature type="region of interest" description="Disordered" evidence="1">
    <location>
        <begin position="110"/>
        <end position="133"/>
    </location>
</feature>
<dbReference type="AlphaFoldDB" id="S8A4K4"/>